<keyword evidence="1" id="KW-0677">Repeat</keyword>
<keyword evidence="3" id="KW-1185">Reference proteome</keyword>
<reference evidence="2 3" key="1">
    <citation type="submission" date="2024-05" db="EMBL/GenBank/DDBJ databases">
        <authorList>
            <person name="Wallberg A."/>
        </authorList>
    </citation>
    <scope>NUCLEOTIDE SEQUENCE [LARGE SCALE GENOMIC DNA]</scope>
</reference>
<dbReference type="EMBL" id="CAXKWB010046183">
    <property type="protein sequence ID" value="CAL4163444.1"/>
    <property type="molecule type" value="Genomic_DNA"/>
</dbReference>
<dbReference type="Gene3D" id="3.80.10.10">
    <property type="entry name" value="Ribonuclease Inhibitor"/>
    <property type="match status" value="1"/>
</dbReference>
<name>A0AAV2S6U3_MEGNR</name>
<sequence>MFDHCSYHLLDSLVPPSVDEDKANQDSLLSLQSICACAIVRNERNCQTLSVTPIHLHKIIWKSYLRDEYYAYKDSFDRYYEDNLSKVYPCKDSFNTFIPELLYHWPYKEFKLKEVMPKYPPRLSRFTSGLDDEDYDPMFQNNRHLSEFLNSISKKILSTFLVGFMDNLPEHEKQTCMLRKIDMSGFYIVDLCTTSDFVERQGHYKPYFKNNLERLEVIFDVSLPSDPISDIERFLDELACIYSNSSYPVDLKFSHVSMRDTDDQNGSCDQIHTKDVVNLIEKLVNNGTESIDLYTDSHTENGLEILKKVFENNSNQENISSIKIQTDAYSPVNSQVNFANYLTNLVHLDFSGNNMHGKLDFLLNMHRGLLFLNLRYCDLTNVDLVPLRESHHQLTLKELNLSHNELSYDDRCNLIMLCQHLSNVQTLDLIACELESWHCNEIKLLFDSFKIMPNIVNLNLDLNRFSFNTITVDIVVLHENPSLRWLELSLPAEYTNSDGNVNNQDDIYDIIRLFCFEMRANINKSRSQILYVDF</sequence>
<proteinExistence type="predicted"/>
<accession>A0AAV2S6U3</accession>
<dbReference type="Proteomes" id="UP001497623">
    <property type="component" value="Unassembled WGS sequence"/>
</dbReference>
<evidence type="ECO:0000313" key="2">
    <source>
        <dbReference type="EMBL" id="CAL4163444.1"/>
    </source>
</evidence>
<organism evidence="2 3">
    <name type="scientific">Meganyctiphanes norvegica</name>
    <name type="common">Northern krill</name>
    <name type="synonym">Thysanopoda norvegica</name>
    <dbReference type="NCBI Taxonomy" id="48144"/>
    <lineage>
        <taxon>Eukaryota</taxon>
        <taxon>Metazoa</taxon>
        <taxon>Ecdysozoa</taxon>
        <taxon>Arthropoda</taxon>
        <taxon>Crustacea</taxon>
        <taxon>Multicrustacea</taxon>
        <taxon>Malacostraca</taxon>
        <taxon>Eumalacostraca</taxon>
        <taxon>Eucarida</taxon>
        <taxon>Euphausiacea</taxon>
        <taxon>Euphausiidae</taxon>
        <taxon>Meganyctiphanes</taxon>
    </lineage>
</organism>
<protein>
    <submittedName>
        <fullName evidence="2">Uncharacterized protein</fullName>
    </submittedName>
</protein>
<evidence type="ECO:0000313" key="3">
    <source>
        <dbReference type="Proteomes" id="UP001497623"/>
    </source>
</evidence>
<evidence type="ECO:0000256" key="1">
    <source>
        <dbReference type="ARBA" id="ARBA00022737"/>
    </source>
</evidence>
<dbReference type="SUPFAM" id="SSF52047">
    <property type="entry name" value="RNI-like"/>
    <property type="match status" value="1"/>
</dbReference>
<comment type="caution">
    <text evidence="2">The sequence shown here is derived from an EMBL/GenBank/DDBJ whole genome shotgun (WGS) entry which is preliminary data.</text>
</comment>
<dbReference type="InterPro" id="IPR032675">
    <property type="entry name" value="LRR_dom_sf"/>
</dbReference>
<gene>
    <name evidence="2" type="ORF">MNOR_LOCUS32973</name>
</gene>
<dbReference type="PANTHER" id="PTHR14224">
    <property type="entry name" value="SIMILAR TO PREFERENTIALLY EXPRESSED ANTIGEN IN MELANOMA-LIKE 3"/>
    <property type="match status" value="1"/>
</dbReference>
<dbReference type="InterPro" id="IPR050694">
    <property type="entry name" value="LRRC14/PRAME"/>
</dbReference>
<dbReference type="AlphaFoldDB" id="A0AAV2S6U3"/>